<dbReference type="InterPro" id="IPR014925">
    <property type="entry name" value="CGGC_dom"/>
</dbReference>
<gene>
    <name evidence="2" type="ORF">CLOSTHATH_05947</name>
</gene>
<dbReference type="AlphaFoldDB" id="D3AQP1"/>
<dbReference type="EMBL" id="ACIO01000665">
    <property type="protein sequence ID" value="EFC95872.1"/>
    <property type="molecule type" value="Genomic_DNA"/>
</dbReference>
<evidence type="ECO:0000313" key="3">
    <source>
        <dbReference type="Proteomes" id="UP000004968"/>
    </source>
</evidence>
<proteinExistence type="predicted"/>
<sequence length="116" mass="12761">MMGGLNMRVGIIRCMQTEDFCPGTTDFKMIQEKRGAFEGIEEDIEIVGFINCGGCPGKKTVLRAKELVKRGADTIVFASCIKKGTPIGYPCPFAKRMHDIVSEAVGENITILDYTH</sequence>
<dbReference type="SMART" id="SM01078">
    <property type="entry name" value="CGGC"/>
    <property type="match status" value="1"/>
</dbReference>
<accession>D3AQP1</accession>
<dbReference type="HOGENOM" id="CLU_147304_1_0_9"/>
<name>D3AQP1_9FIRM</name>
<protein>
    <submittedName>
        <fullName evidence="2">CGGC domain protein</fullName>
    </submittedName>
</protein>
<evidence type="ECO:0000313" key="2">
    <source>
        <dbReference type="EMBL" id="EFC95872.1"/>
    </source>
</evidence>
<evidence type="ECO:0000259" key="1">
    <source>
        <dbReference type="SMART" id="SM01078"/>
    </source>
</evidence>
<feature type="domain" description="CGGC" evidence="1">
    <location>
        <begin position="8"/>
        <end position="116"/>
    </location>
</feature>
<organism evidence="2 3">
    <name type="scientific">Hungatella hathewayi DSM 13479</name>
    <dbReference type="NCBI Taxonomy" id="566550"/>
    <lineage>
        <taxon>Bacteria</taxon>
        <taxon>Bacillati</taxon>
        <taxon>Bacillota</taxon>
        <taxon>Clostridia</taxon>
        <taxon>Lachnospirales</taxon>
        <taxon>Lachnospiraceae</taxon>
        <taxon>Hungatella</taxon>
    </lineage>
</organism>
<dbReference type="Proteomes" id="UP000004968">
    <property type="component" value="Unassembled WGS sequence"/>
</dbReference>
<dbReference type="Pfam" id="PF08821">
    <property type="entry name" value="CGGC"/>
    <property type="match status" value="1"/>
</dbReference>
<reference evidence="2 3" key="1">
    <citation type="submission" date="2010-01" db="EMBL/GenBank/DDBJ databases">
        <authorList>
            <person name="Weinstock G."/>
            <person name="Sodergren E."/>
            <person name="Clifton S."/>
            <person name="Fulton L."/>
            <person name="Fulton B."/>
            <person name="Courtney L."/>
            <person name="Fronick C."/>
            <person name="Harrison M."/>
            <person name="Strong C."/>
            <person name="Farmer C."/>
            <person name="Delahaunty K."/>
            <person name="Markovic C."/>
            <person name="Hall O."/>
            <person name="Minx P."/>
            <person name="Tomlinson C."/>
            <person name="Mitreva M."/>
            <person name="Nelson J."/>
            <person name="Hou S."/>
            <person name="Wollam A."/>
            <person name="Pepin K.H."/>
            <person name="Johnson M."/>
            <person name="Bhonagiri V."/>
            <person name="Nash W.E."/>
            <person name="Warren W."/>
            <person name="Chinwalla A."/>
            <person name="Mardis E.R."/>
            <person name="Wilson R.K."/>
        </authorList>
    </citation>
    <scope>NUCLEOTIDE SEQUENCE [LARGE SCALE GENOMIC DNA]</scope>
    <source>
        <strain evidence="2 3">DSM 13479</strain>
    </source>
</reference>
<comment type="caution">
    <text evidence="2">The sequence shown here is derived from an EMBL/GenBank/DDBJ whole genome shotgun (WGS) entry which is preliminary data.</text>
</comment>